<dbReference type="InterPro" id="IPR006016">
    <property type="entry name" value="UspA"/>
</dbReference>
<feature type="domain" description="UspA" evidence="1">
    <location>
        <begin position="9"/>
        <end position="138"/>
    </location>
</feature>
<gene>
    <name evidence="2" type="ORF">J2S42_007513</name>
</gene>
<keyword evidence="3" id="KW-1185">Reference proteome</keyword>
<name>A0AAE3W8X4_9ACTN</name>
<dbReference type="Pfam" id="PF00582">
    <property type="entry name" value="Usp"/>
    <property type="match status" value="1"/>
</dbReference>
<sequence>MLADSVGPRVIVGVSPSLTGLRALRLAVAEARRRGVPLRAVRAWDLDGTDAVYVRGRDAARQLIRECFADALGGMPADVQINSVTVLDRPGAALVDYAREDDVLFVGRTPQRWWRRLFRRSVAGYCVSHAVCPVQVVPPDAFARQWQRRNVADAISRELSELTSG</sequence>
<dbReference type="InterPro" id="IPR014729">
    <property type="entry name" value="Rossmann-like_a/b/a_fold"/>
</dbReference>
<organism evidence="2 3">
    <name type="scientific">Catenuloplanes indicus</name>
    <dbReference type="NCBI Taxonomy" id="137267"/>
    <lineage>
        <taxon>Bacteria</taxon>
        <taxon>Bacillati</taxon>
        <taxon>Actinomycetota</taxon>
        <taxon>Actinomycetes</taxon>
        <taxon>Micromonosporales</taxon>
        <taxon>Micromonosporaceae</taxon>
        <taxon>Catenuloplanes</taxon>
    </lineage>
</organism>
<evidence type="ECO:0000259" key="1">
    <source>
        <dbReference type="Pfam" id="PF00582"/>
    </source>
</evidence>
<accession>A0AAE3W8X4</accession>
<evidence type="ECO:0000313" key="2">
    <source>
        <dbReference type="EMBL" id="MDQ0370844.1"/>
    </source>
</evidence>
<dbReference type="EMBL" id="JAUSUZ010000001">
    <property type="protein sequence ID" value="MDQ0370844.1"/>
    <property type="molecule type" value="Genomic_DNA"/>
</dbReference>
<dbReference type="AlphaFoldDB" id="A0AAE3W8X4"/>
<proteinExistence type="predicted"/>
<dbReference type="Proteomes" id="UP001240236">
    <property type="component" value="Unassembled WGS sequence"/>
</dbReference>
<comment type="caution">
    <text evidence="2">The sequence shown here is derived from an EMBL/GenBank/DDBJ whole genome shotgun (WGS) entry which is preliminary data.</text>
</comment>
<reference evidence="2 3" key="1">
    <citation type="submission" date="2023-07" db="EMBL/GenBank/DDBJ databases">
        <title>Sequencing the genomes of 1000 actinobacteria strains.</title>
        <authorList>
            <person name="Klenk H.-P."/>
        </authorList>
    </citation>
    <scope>NUCLEOTIDE SEQUENCE [LARGE SCALE GENOMIC DNA]</scope>
    <source>
        <strain evidence="2 3">DSM 44709</strain>
    </source>
</reference>
<dbReference type="Gene3D" id="3.40.50.620">
    <property type="entry name" value="HUPs"/>
    <property type="match status" value="1"/>
</dbReference>
<evidence type="ECO:0000313" key="3">
    <source>
        <dbReference type="Proteomes" id="UP001240236"/>
    </source>
</evidence>
<dbReference type="CDD" id="cd00293">
    <property type="entry name" value="USP-like"/>
    <property type="match status" value="1"/>
</dbReference>
<dbReference type="RefSeq" id="WP_307247133.1">
    <property type="nucleotide sequence ID" value="NZ_JAUSUZ010000001.1"/>
</dbReference>
<protein>
    <submittedName>
        <fullName evidence="2">Nucleotide-binding universal stress UspA family protein</fullName>
    </submittedName>
</protein>
<dbReference type="SUPFAM" id="SSF52402">
    <property type="entry name" value="Adenine nucleotide alpha hydrolases-like"/>
    <property type="match status" value="1"/>
</dbReference>